<gene>
    <name evidence="1" type="ORF">niasHT_001050</name>
</gene>
<accession>A0ABD2LMU7</accession>
<dbReference type="PANTHER" id="PTHR21523:SF44">
    <property type="entry name" value="MLT-TEN (MLT-10) RELATED"/>
    <property type="match status" value="1"/>
</dbReference>
<name>A0ABD2LMU7_9BILA</name>
<evidence type="ECO:0000313" key="2">
    <source>
        <dbReference type="Proteomes" id="UP001620626"/>
    </source>
</evidence>
<sequence length="439" mass="49036">MEKSFESAQKRELDEEGWTFIRRAQFDQLCRDQYAEFPDKVKAKMAEFDGLHKSQREEAVWKRIERIARDIPEVNSKLKGKMDKRRREKIVRLHFSAKNRRRMKRQQPNGEISGLSVLKPVVLEPYMFTPIYGLSVLGPLILSPNIFSPVILAPSVLSPWVLSPAAPVPYILSPYVFGPFIFSPMAMAPFILTPYVLSPNVLNPFALSPLILSPTVSNDNFLSPQILGGGILSPTVGSPAVLTESALMASVFSPSVLDTKTINEIREKRNATDSENVAQIPTNCKTECETQSDGRTQKCTTKCQISMPFRMLSQQQIQIPNTQIISRMSGTREFLQMDECVRFSQGKGIAKTEKECRKKGQPVPMPAGTESQAKTEAIPQLTLNMPFISKVTETHQFVGTLEDCIAFCHKKGIGKSAEECRGKCQPIGTTVVTQIVQPK</sequence>
<organism evidence="1 2">
    <name type="scientific">Heterodera trifolii</name>
    <dbReference type="NCBI Taxonomy" id="157864"/>
    <lineage>
        <taxon>Eukaryota</taxon>
        <taxon>Metazoa</taxon>
        <taxon>Ecdysozoa</taxon>
        <taxon>Nematoda</taxon>
        <taxon>Chromadorea</taxon>
        <taxon>Rhabditida</taxon>
        <taxon>Tylenchina</taxon>
        <taxon>Tylenchomorpha</taxon>
        <taxon>Tylenchoidea</taxon>
        <taxon>Heteroderidae</taxon>
        <taxon>Heteroderinae</taxon>
        <taxon>Heterodera</taxon>
    </lineage>
</organism>
<dbReference type="EMBL" id="JBICBT010000356">
    <property type="protein sequence ID" value="KAL3116566.1"/>
    <property type="molecule type" value="Genomic_DNA"/>
</dbReference>
<dbReference type="Proteomes" id="UP001620626">
    <property type="component" value="Unassembled WGS sequence"/>
</dbReference>
<comment type="caution">
    <text evidence="1">The sequence shown here is derived from an EMBL/GenBank/DDBJ whole genome shotgun (WGS) entry which is preliminary data.</text>
</comment>
<keyword evidence="2" id="KW-1185">Reference proteome</keyword>
<evidence type="ECO:0000313" key="1">
    <source>
        <dbReference type="EMBL" id="KAL3116566.1"/>
    </source>
</evidence>
<dbReference type="PANTHER" id="PTHR21523">
    <property type="match status" value="1"/>
</dbReference>
<proteinExistence type="predicted"/>
<protein>
    <submittedName>
        <fullName evidence="1">Uncharacterized protein</fullName>
    </submittedName>
</protein>
<dbReference type="AlphaFoldDB" id="A0ABD2LMU7"/>
<reference evidence="1 2" key="1">
    <citation type="submission" date="2024-10" db="EMBL/GenBank/DDBJ databases">
        <authorList>
            <person name="Kim D."/>
        </authorList>
    </citation>
    <scope>NUCLEOTIDE SEQUENCE [LARGE SCALE GENOMIC DNA]</scope>
    <source>
        <strain evidence="1">BH-2024</strain>
    </source>
</reference>